<dbReference type="InterPro" id="IPR003961">
    <property type="entry name" value="FN3_dom"/>
</dbReference>
<feature type="region of interest" description="Disordered" evidence="2">
    <location>
        <begin position="823"/>
        <end position="850"/>
    </location>
</feature>
<dbReference type="AlphaFoldDB" id="A0A6J6G377"/>
<evidence type="ECO:0000313" key="4">
    <source>
        <dbReference type="EMBL" id="CAB4593455.1"/>
    </source>
</evidence>
<accession>A0A6J6G377</accession>
<dbReference type="InterPro" id="IPR036116">
    <property type="entry name" value="FN3_sf"/>
</dbReference>
<proteinExistence type="predicted"/>
<dbReference type="SUPFAM" id="SSF49265">
    <property type="entry name" value="Fibronectin type III"/>
    <property type="match status" value="4"/>
</dbReference>
<gene>
    <name evidence="4" type="ORF">UFOPK1824_00204</name>
</gene>
<name>A0A6J6G377_9ZZZZ</name>
<dbReference type="PANTHER" id="PTHR46708">
    <property type="entry name" value="TENASCIN"/>
    <property type="match status" value="1"/>
</dbReference>
<dbReference type="InterPro" id="IPR013783">
    <property type="entry name" value="Ig-like_fold"/>
</dbReference>
<sequence>MVVTNAINGTTTAANSSAATLTVAKAPLDPPTAITPSTVSGSATSLKIAFTNASNATSYTARIYLASDGTTLIATATSYTSNTAITGLTAGTAYKVTLTSVGDANYADSSASALSSQISTLSAAAAATITSPTSISKTVGQSHIFSASGTTASDGGTLSYQWESATAAAPSTYSSIAGATGVNYTTPTLAIGDNGTLYRVVVTNAINGTTTAATSSAATLTVAKAPLDPPTAITASTVSGSATSLLVRFTNTSNASSYTARAYLADGTEVGDATTSFLSGSTITGLSPGTSYQITVTAIGNASYSDSAPSSLSSSRTTLDGAVKATITSPSAASKSVGQTHVFSASGTTASDGGTLTYQWQLSTDSATTYSSIAGATGVNYTTPTLAIGDNGTLYRVVVTNAINGTTYDFDSDPATLTVTKIPLAAPTAITPTTVSGSATSLKIAFTNAANATSYTARVYASDGTTLIATATSYTSNTAITGLSAGTAYKVRLTSVGDANYADSSASALSSQISTLSAAAAATITSPTSVSKTVGQSHIFSASGTTASDGGSLTYQWQLSTDSATTYSSIAGATGVNYTTPTLAIGDDGSRYRVVVTNAINGTTTAANSSDATLTVAKIILSTPSQPSGAVVLGSATSLTVTFTNVSNASSYSVQVYASNGTTEVGSLITGFLSGNTITGLTPGTGYKVAVTAIGDAMYANSSQSTLSALITTNKADISTPSAPTVVGNTDVRKYITASWTAVANATSYTLKLYDSSGSSLLATITSVSGTSRAITDSDYASMADLTGYKVTITAIGDTQYANSAESTNSSLVTTRIPDAAAPTINTQPVNTSASSTQTGTLSVSASASDGGTLSYQWQTSLNGGSSWANASSGSGATTSSYTSATLNSTVSGHKYRVVVTNTRGTTTATTTSSAVTLAVIKSNQSALTLTSITGRFTTPTTLTATGGSTNGSLSYAVTSGGTATGCSITTGNLSTGTIGTCRVIATMAGNSEYNSVASDTTTVTFTTAEQSNTAVLSSSAPSIGYGSATLLTVGVATAGTVEFLQEGRTIPGCSSIRATVTTAATCNWKPSRLGATRVEAIFRPTSNAFAQASTNIMSISVIPRG</sequence>
<evidence type="ECO:0000256" key="1">
    <source>
        <dbReference type="ARBA" id="ARBA00022737"/>
    </source>
</evidence>
<keyword evidence="1" id="KW-0677">Repeat</keyword>
<evidence type="ECO:0000256" key="2">
    <source>
        <dbReference type="SAM" id="MobiDB-lite"/>
    </source>
</evidence>
<feature type="domain" description="Fibronectin type-III" evidence="3">
    <location>
        <begin position="720"/>
        <end position="818"/>
    </location>
</feature>
<dbReference type="InterPro" id="IPR050991">
    <property type="entry name" value="ECM_Regulatory_Proteins"/>
</dbReference>
<protein>
    <submittedName>
        <fullName evidence="4">Unannotated protein</fullName>
    </submittedName>
</protein>
<feature type="domain" description="Fibronectin type-III" evidence="3">
    <location>
        <begin position="426"/>
        <end position="518"/>
    </location>
</feature>
<dbReference type="SMART" id="SM00060">
    <property type="entry name" value="FN3"/>
    <property type="match status" value="5"/>
</dbReference>
<dbReference type="EMBL" id="CAEZUM010000007">
    <property type="protein sequence ID" value="CAB4593455.1"/>
    <property type="molecule type" value="Genomic_DNA"/>
</dbReference>
<dbReference type="PROSITE" id="PS50853">
    <property type="entry name" value="FN3"/>
    <property type="match status" value="5"/>
</dbReference>
<dbReference type="PANTHER" id="PTHR46708:SF2">
    <property type="entry name" value="FIBRONECTIN TYPE-III DOMAIN-CONTAINING PROTEIN"/>
    <property type="match status" value="1"/>
</dbReference>
<feature type="domain" description="Fibronectin type-III" evidence="3">
    <location>
        <begin position="30"/>
        <end position="123"/>
    </location>
</feature>
<feature type="compositionally biased region" description="Polar residues" evidence="2">
    <location>
        <begin position="824"/>
        <end position="850"/>
    </location>
</feature>
<dbReference type="Gene3D" id="2.60.40.2700">
    <property type="match status" value="3"/>
</dbReference>
<feature type="domain" description="Fibronectin type-III" evidence="3">
    <location>
        <begin position="623"/>
        <end position="716"/>
    </location>
</feature>
<feature type="domain" description="Fibronectin type-III" evidence="3">
    <location>
        <begin position="229"/>
        <end position="321"/>
    </location>
</feature>
<reference evidence="4" key="1">
    <citation type="submission" date="2020-05" db="EMBL/GenBank/DDBJ databases">
        <authorList>
            <person name="Chiriac C."/>
            <person name="Salcher M."/>
            <person name="Ghai R."/>
            <person name="Kavagutti S V."/>
        </authorList>
    </citation>
    <scope>NUCLEOTIDE SEQUENCE</scope>
</reference>
<organism evidence="4">
    <name type="scientific">freshwater metagenome</name>
    <dbReference type="NCBI Taxonomy" id="449393"/>
    <lineage>
        <taxon>unclassified sequences</taxon>
        <taxon>metagenomes</taxon>
        <taxon>ecological metagenomes</taxon>
    </lineage>
</organism>
<evidence type="ECO:0000259" key="3">
    <source>
        <dbReference type="PROSITE" id="PS50853"/>
    </source>
</evidence>
<dbReference type="Gene3D" id="2.60.40.10">
    <property type="entry name" value="Immunoglobulins"/>
    <property type="match status" value="5"/>
</dbReference>